<dbReference type="VEuPathDB" id="TrichDB:TVAGG3_1012420"/>
<dbReference type="Proteomes" id="UP000001542">
    <property type="component" value="Unassembled WGS sequence"/>
</dbReference>
<evidence type="ECO:0000256" key="13">
    <source>
        <dbReference type="ARBA" id="ARBA00023157"/>
    </source>
</evidence>
<evidence type="ECO:0000256" key="10">
    <source>
        <dbReference type="ARBA" id="ARBA00022989"/>
    </source>
</evidence>
<keyword evidence="5" id="KW-0812">Transmembrane</keyword>
<keyword evidence="13" id="KW-1015">Disulfide bond</keyword>
<keyword evidence="7" id="KW-0547">Nucleotide-binding</keyword>
<organism evidence="18 19">
    <name type="scientific">Trichomonas vaginalis (strain ATCC PRA-98 / G3)</name>
    <dbReference type="NCBI Taxonomy" id="412133"/>
    <lineage>
        <taxon>Eukaryota</taxon>
        <taxon>Metamonada</taxon>
        <taxon>Parabasalia</taxon>
        <taxon>Trichomonadida</taxon>
        <taxon>Trichomonadidae</taxon>
        <taxon>Trichomonas</taxon>
    </lineage>
</organism>
<evidence type="ECO:0000259" key="17">
    <source>
        <dbReference type="Pfam" id="PF12810"/>
    </source>
</evidence>
<comment type="subcellular location">
    <subcellularLocation>
        <location evidence="1">Cell membrane</location>
        <topology evidence="1">Single-pass type I membrane protein</topology>
    </subcellularLocation>
</comment>
<sequence length="309" mass="32251">MPYKIEFKPGLYFIELWGASGGYYDSQPTLGGYGSYTSGFLPLMKKRILYIYLGQKGKFDGPPTFNGGGKGTYSPSKDSISGSGGGASDMRFIYGEWNEINSLKSRIIVSAGGAGSTDAVSSIVRGGHGGAISGYKGTQYRVSSSADTLTDATGASNVLGGISGLMSNKIPSSIMNGSFGIGANPFDAHYGSGGGGGDYGGGAGNVVNNCVGTGSGGSSFISGYKGCDAISQNYTLDNPVHTGKPYHYSGFVFVNPIMKDGNTVQYSGNGQARITVAYQEYFNIKQSCVNSYSISPHYFYLIVSIIIDC</sequence>
<dbReference type="SMR" id="A2DLW6"/>
<keyword evidence="3" id="KW-1003">Cell membrane</keyword>
<dbReference type="RefSeq" id="XP_001579555.1">
    <property type="nucleotide sequence ID" value="XM_001579505.1"/>
</dbReference>
<keyword evidence="11" id="KW-0472">Membrane</keyword>
<evidence type="ECO:0000256" key="11">
    <source>
        <dbReference type="ARBA" id="ARBA00023136"/>
    </source>
</evidence>
<keyword evidence="10" id="KW-1133">Transmembrane helix</keyword>
<evidence type="ECO:0000256" key="16">
    <source>
        <dbReference type="SAM" id="MobiDB-lite"/>
    </source>
</evidence>
<dbReference type="EMBL" id="DS113217">
    <property type="protein sequence ID" value="EAY18569.1"/>
    <property type="molecule type" value="Genomic_DNA"/>
</dbReference>
<evidence type="ECO:0000256" key="6">
    <source>
        <dbReference type="ARBA" id="ARBA00022729"/>
    </source>
</evidence>
<gene>
    <name evidence="18" type="ORF">TVAG_462550</name>
</gene>
<evidence type="ECO:0000256" key="1">
    <source>
        <dbReference type="ARBA" id="ARBA00004251"/>
    </source>
</evidence>
<evidence type="ECO:0000256" key="8">
    <source>
        <dbReference type="ARBA" id="ARBA00022777"/>
    </source>
</evidence>
<protein>
    <recommendedName>
        <fullName evidence="2">receptor protein-tyrosine kinase</fullName>
        <ecNumber evidence="2">2.7.10.1</ecNumber>
    </recommendedName>
</protein>
<evidence type="ECO:0000256" key="4">
    <source>
        <dbReference type="ARBA" id="ARBA00022679"/>
    </source>
</evidence>
<keyword evidence="8" id="KW-0418">Kinase</keyword>
<dbReference type="InParanoid" id="A2DLW6"/>
<dbReference type="AlphaFoldDB" id="A2DLW6"/>
<evidence type="ECO:0000256" key="9">
    <source>
        <dbReference type="ARBA" id="ARBA00022840"/>
    </source>
</evidence>
<keyword evidence="9" id="KW-0067">ATP-binding</keyword>
<dbReference type="InterPro" id="IPR055163">
    <property type="entry name" value="ALK/LTK-like_GRD"/>
</dbReference>
<dbReference type="KEGG" id="tva:5464083"/>
<keyword evidence="6" id="KW-0732">Signal</keyword>
<evidence type="ECO:0000256" key="7">
    <source>
        <dbReference type="ARBA" id="ARBA00022741"/>
    </source>
</evidence>
<evidence type="ECO:0000256" key="2">
    <source>
        <dbReference type="ARBA" id="ARBA00011902"/>
    </source>
</evidence>
<evidence type="ECO:0000256" key="3">
    <source>
        <dbReference type="ARBA" id="ARBA00022475"/>
    </source>
</evidence>
<dbReference type="GO" id="GO:0005524">
    <property type="term" value="F:ATP binding"/>
    <property type="evidence" value="ECO:0007669"/>
    <property type="project" value="UniProtKB-KW"/>
</dbReference>
<evidence type="ECO:0000256" key="12">
    <source>
        <dbReference type="ARBA" id="ARBA00023137"/>
    </source>
</evidence>
<evidence type="ECO:0000256" key="15">
    <source>
        <dbReference type="ARBA" id="ARBA00023180"/>
    </source>
</evidence>
<accession>A2DLW6</accession>
<name>A2DLW6_TRIV3</name>
<reference evidence="18" key="2">
    <citation type="journal article" date="2007" name="Science">
        <title>Draft genome sequence of the sexually transmitted pathogen Trichomonas vaginalis.</title>
        <authorList>
            <person name="Carlton J.M."/>
            <person name="Hirt R.P."/>
            <person name="Silva J.C."/>
            <person name="Delcher A.L."/>
            <person name="Schatz M."/>
            <person name="Zhao Q."/>
            <person name="Wortman J.R."/>
            <person name="Bidwell S.L."/>
            <person name="Alsmark U.C.M."/>
            <person name="Besteiro S."/>
            <person name="Sicheritz-Ponten T."/>
            <person name="Noel C.J."/>
            <person name="Dacks J.B."/>
            <person name="Foster P.G."/>
            <person name="Simillion C."/>
            <person name="Van de Peer Y."/>
            <person name="Miranda-Saavedra D."/>
            <person name="Barton G.J."/>
            <person name="Westrop G.D."/>
            <person name="Mueller S."/>
            <person name="Dessi D."/>
            <person name="Fiori P.L."/>
            <person name="Ren Q."/>
            <person name="Paulsen I."/>
            <person name="Zhang H."/>
            <person name="Bastida-Corcuera F.D."/>
            <person name="Simoes-Barbosa A."/>
            <person name="Brown M.T."/>
            <person name="Hayes R.D."/>
            <person name="Mukherjee M."/>
            <person name="Okumura C.Y."/>
            <person name="Schneider R."/>
            <person name="Smith A.J."/>
            <person name="Vanacova S."/>
            <person name="Villalvazo M."/>
            <person name="Haas B.J."/>
            <person name="Pertea M."/>
            <person name="Feldblyum T.V."/>
            <person name="Utterback T.R."/>
            <person name="Shu C.L."/>
            <person name="Osoegawa K."/>
            <person name="de Jong P.J."/>
            <person name="Hrdy I."/>
            <person name="Horvathova L."/>
            <person name="Zubacova Z."/>
            <person name="Dolezal P."/>
            <person name="Malik S.B."/>
            <person name="Logsdon J.M. Jr."/>
            <person name="Henze K."/>
            <person name="Gupta A."/>
            <person name="Wang C.C."/>
            <person name="Dunne R.L."/>
            <person name="Upcroft J.A."/>
            <person name="Upcroft P."/>
            <person name="White O."/>
            <person name="Salzberg S.L."/>
            <person name="Tang P."/>
            <person name="Chiu C.-H."/>
            <person name="Lee Y.-S."/>
            <person name="Embley T.M."/>
            <person name="Coombs G.H."/>
            <person name="Mottram J.C."/>
            <person name="Tachezy J."/>
            <person name="Fraser-Liggett C.M."/>
            <person name="Johnson P.J."/>
        </authorList>
    </citation>
    <scope>NUCLEOTIDE SEQUENCE [LARGE SCALE GENOMIC DNA]</scope>
    <source>
        <strain evidence="18">G3</strain>
    </source>
</reference>
<feature type="domain" description="ALK/LTK-like glycine-rich" evidence="17">
    <location>
        <begin position="3"/>
        <end position="276"/>
    </location>
</feature>
<evidence type="ECO:0000313" key="18">
    <source>
        <dbReference type="EMBL" id="EAY18569.1"/>
    </source>
</evidence>
<dbReference type="EC" id="2.7.10.1" evidence="2"/>
<evidence type="ECO:0000256" key="5">
    <source>
        <dbReference type="ARBA" id="ARBA00022692"/>
    </source>
</evidence>
<keyword evidence="4" id="KW-0808">Transferase</keyword>
<dbReference type="GO" id="GO:0004714">
    <property type="term" value="F:transmembrane receptor protein tyrosine kinase activity"/>
    <property type="evidence" value="ECO:0007669"/>
    <property type="project" value="UniProtKB-EC"/>
</dbReference>
<keyword evidence="19" id="KW-1185">Reference proteome</keyword>
<keyword evidence="15" id="KW-0325">Glycoprotein</keyword>
<dbReference type="VEuPathDB" id="TrichDB:TVAG_462550"/>
<feature type="region of interest" description="Disordered" evidence="16">
    <location>
        <begin position="64"/>
        <end position="84"/>
    </location>
</feature>
<proteinExistence type="predicted"/>
<reference evidence="18" key="1">
    <citation type="submission" date="2006-10" db="EMBL/GenBank/DDBJ databases">
        <authorList>
            <person name="Amadeo P."/>
            <person name="Zhao Q."/>
            <person name="Wortman J."/>
            <person name="Fraser-Liggett C."/>
            <person name="Carlton J."/>
        </authorList>
    </citation>
    <scope>NUCLEOTIDE SEQUENCE</scope>
    <source>
        <strain evidence="18">G3</strain>
    </source>
</reference>
<keyword evidence="12" id="KW-0829">Tyrosine-protein kinase</keyword>
<evidence type="ECO:0000313" key="19">
    <source>
        <dbReference type="Proteomes" id="UP000001542"/>
    </source>
</evidence>
<keyword evidence="14" id="KW-0675">Receptor</keyword>
<dbReference type="Pfam" id="PF12810">
    <property type="entry name" value="ALK_LTK_GRD"/>
    <property type="match status" value="1"/>
</dbReference>
<evidence type="ECO:0000256" key="14">
    <source>
        <dbReference type="ARBA" id="ARBA00023170"/>
    </source>
</evidence>
<dbReference type="GO" id="GO:0005886">
    <property type="term" value="C:plasma membrane"/>
    <property type="evidence" value="ECO:0007669"/>
    <property type="project" value="UniProtKB-SubCell"/>
</dbReference>